<dbReference type="InterPro" id="IPR001452">
    <property type="entry name" value="SH3_domain"/>
</dbReference>
<evidence type="ECO:0008006" key="11">
    <source>
        <dbReference type="Google" id="ProtNLM"/>
    </source>
</evidence>
<evidence type="ECO:0000256" key="5">
    <source>
        <dbReference type="PROSITE-ProRule" id="PRU00192"/>
    </source>
</evidence>
<comment type="similarity">
    <text evidence="2">Belongs to the JIP scaffold family.</text>
</comment>
<evidence type="ECO:0000313" key="9">
    <source>
        <dbReference type="EnsemblMetazoa" id="G16715.3:cds"/>
    </source>
</evidence>
<evidence type="ECO:0000256" key="6">
    <source>
        <dbReference type="SAM" id="MobiDB-lite"/>
    </source>
</evidence>
<organism evidence="9 10">
    <name type="scientific">Magallana gigas</name>
    <name type="common">Pacific oyster</name>
    <name type="synonym">Crassostrea gigas</name>
    <dbReference type="NCBI Taxonomy" id="29159"/>
    <lineage>
        <taxon>Eukaryota</taxon>
        <taxon>Metazoa</taxon>
        <taxon>Spiralia</taxon>
        <taxon>Lophotrochozoa</taxon>
        <taxon>Mollusca</taxon>
        <taxon>Bivalvia</taxon>
        <taxon>Autobranchia</taxon>
        <taxon>Pteriomorphia</taxon>
        <taxon>Ostreida</taxon>
        <taxon>Ostreoidea</taxon>
        <taxon>Ostreidae</taxon>
        <taxon>Magallana</taxon>
    </lineage>
</organism>
<dbReference type="OrthoDB" id="5965083at2759"/>
<dbReference type="InterPro" id="IPR011993">
    <property type="entry name" value="PH-like_dom_sf"/>
</dbReference>
<dbReference type="Gene3D" id="2.30.30.40">
    <property type="entry name" value="SH3 Domains"/>
    <property type="match status" value="1"/>
</dbReference>
<dbReference type="SMART" id="SM00326">
    <property type="entry name" value="SH3"/>
    <property type="match status" value="1"/>
</dbReference>
<feature type="compositionally biased region" description="Basic and acidic residues" evidence="6">
    <location>
        <begin position="366"/>
        <end position="380"/>
    </location>
</feature>
<evidence type="ECO:0000256" key="3">
    <source>
        <dbReference type="ARBA" id="ARBA00022443"/>
    </source>
</evidence>
<protein>
    <recommendedName>
        <fullName evidence="11">JNK-interacting protein 1</fullName>
    </recommendedName>
</protein>
<accession>A0A8W8J3G0</accession>
<dbReference type="AlphaFoldDB" id="A0A8W8J3G0"/>
<feature type="region of interest" description="Disordered" evidence="6">
    <location>
        <begin position="358"/>
        <end position="383"/>
    </location>
</feature>
<dbReference type="PROSITE" id="PS01179">
    <property type="entry name" value="PID"/>
    <property type="match status" value="1"/>
</dbReference>
<feature type="domain" description="SH3" evidence="8">
    <location>
        <begin position="392"/>
        <end position="453"/>
    </location>
</feature>
<sequence>MLKLNCFLRPDYSLRLTHDISPENLPDNPDDYESEIRKEKYILSCLTKRAPSPEVECTKDNGDEKQELSPLQIKQKTLEQLNNVINNQYHGVIRQGEKQHNSRDQHNIGEHHIVGEHHLVGDSEYTVKVDADLISNTQQKKTDIDNTTQEGDTLIIDELQKNSTIAKRPNTLSGCHVVKPVLTKGNRKHRRLPAVPAAQVHTSVVPNQALNTKPVNEKCLADELQEALLRVDTDEVFIDDQPPKRNKVYPKFSKQYLNDLKYVCFNSVSSNTAPCLSSDNVYLSEDSVPDTRPRPQSGHVPRNVRHLSTGSSRLSSSSDVDVEPLSNLDQTIQSQTPLQTKEQKQTIALKEEMSELSASAAVPLTSDDRRRRNSGDDHRKSSSVFGDTNFLDLEVTHRGMHRFIPRHQDEIVIEIGDPIHVFRLDDDLWCEGVNLRTLRRGIFPSMYATDLNFLEESDTDEDGNSHFNMRFLGSVEVSGHKGDDVLCQAINKVALSRRSAKTSPPPPIVSVEISQYGIRMLDKSKLGHETDDHFTHFFALKNISFCGFHPRNERYFGFITKHPKSYRFACHVFLGEKSTRTVSDALGNAFKRFYQEYMAFTHPTEDIYME</sequence>
<dbReference type="Proteomes" id="UP000005408">
    <property type="component" value="Unassembled WGS sequence"/>
</dbReference>
<dbReference type="Pfam" id="PF00640">
    <property type="entry name" value="PID"/>
    <property type="match status" value="1"/>
</dbReference>
<comment type="subcellular location">
    <subcellularLocation>
        <location evidence="1">Cytoplasm</location>
    </subcellularLocation>
</comment>
<dbReference type="CDD" id="cd11801">
    <property type="entry name" value="SH3_JIP1_like"/>
    <property type="match status" value="1"/>
</dbReference>
<evidence type="ECO:0000256" key="1">
    <source>
        <dbReference type="ARBA" id="ARBA00004496"/>
    </source>
</evidence>
<dbReference type="Pfam" id="PF00018">
    <property type="entry name" value="SH3_1"/>
    <property type="match status" value="1"/>
</dbReference>
<dbReference type="PROSITE" id="PS50002">
    <property type="entry name" value="SH3"/>
    <property type="match status" value="1"/>
</dbReference>
<dbReference type="GO" id="GO:0005737">
    <property type="term" value="C:cytoplasm"/>
    <property type="evidence" value="ECO:0007669"/>
    <property type="project" value="UniProtKB-SubCell"/>
</dbReference>
<dbReference type="GO" id="GO:0046328">
    <property type="term" value="P:regulation of JNK cascade"/>
    <property type="evidence" value="ECO:0007669"/>
    <property type="project" value="InterPro"/>
</dbReference>
<dbReference type="InterPro" id="IPR006020">
    <property type="entry name" value="PTB/PI_dom"/>
</dbReference>
<proteinExistence type="inferred from homology"/>
<evidence type="ECO:0000256" key="2">
    <source>
        <dbReference type="ARBA" id="ARBA00009866"/>
    </source>
</evidence>
<feature type="region of interest" description="Disordered" evidence="6">
    <location>
        <begin position="285"/>
        <end position="322"/>
    </location>
</feature>
<dbReference type="SUPFAM" id="SSF50729">
    <property type="entry name" value="PH domain-like"/>
    <property type="match status" value="1"/>
</dbReference>
<dbReference type="GO" id="GO:0007254">
    <property type="term" value="P:JNK cascade"/>
    <property type="evidence" value="ECO:0007669"/>
    <property type="project" value="TreeGrafter"/>
</dbReference>
<feature type="compositionally biased region" description="Low complexity" evidence="6">
    <location>
        <begin position="308"/>
        <end position="318"/>
    </location>
</feature>
<dbReference type="FunFam" id="2.30.30.40:FF:000032">
    <property type="entry name" value="Putative C-Jun-amino-terminal kinase-interacting protein 2"/>
    <property type="match status" value="1"/>
</dbReference>
<feature type="domain" description="PID" evidence="7">
    <location>
        <begin position="467"/>
        <end position="598"/>
    </location>
</feature>
<evidence type="ECO:0000259" key="7">
    <source>
        <dbReference type="PROSITE" id="PS01179"/>
    </source>
</evidence>
<keyword evidence="4" id="KW-0963">Cytoplasm</keyword>
<dbReference type="EnsemblMetazoa" id="G16715.3">
    <property type="protein sequence ID" value="G16715.3:cds"/>
    <property type="gene ID" value="G16715"/>
</dbReference>
<reference evidence="9" key="1">
    <citation type="submission" date="2022-08" db="UniProtKB">
        <authorList>
            <consortium name="EnsemblMetazoa"/>
        </authorList>
    </citation>
    <scope>IDENTIFICATION</scope>
    <source>
        <strain evidence="9">05x7-T-G4-1.051#20</strain>
    </source>
</reference>
<dbReference type="OMA" id="RSAKCST"/>
<dbReference type="SMART" id="SM00462">
    <property type="entry name" value="PTB"/>
    <property type="match status" value="1"/>
</dbReference>
<dbReference type="PANTHER" id="PTHR47437:SF4">
    <property type="entry name" value="JNK-INTERACTING PROTEIN 1-LIKE PROTEIN"/>
    <property type="match status" value="1"/>
</dbReference>
<evidence type="ECO:0000256" key="4">
    <source>
        <dbReference type="ARBA" id="ARBA00022490"/>
    </source>
</evidence>
<keyword evidence="10" id="KW-1185">Reference proteome</keyword>
<keyword evidence="3 5" id="KW-0728">SH3 domain</keyword>
<evidence type="ECO:0000259" key="8">
    <source>
        <dbReference type="PROSITE" id="PS50002"/>
    </source>
</evidence>
<dbReference type="Gene3D" id="2.30.29.30">
    <property type="entry name" value="Pleckstrin-homology domain (PH domain)/Phosphotyrosine-binding domain (PTB)"/>
    <property type="match status" value="1"/>
</dbReference>
<dbReference type="GO" id="GO:0005078">
    <property type="term" value="F:MAP-kinase scaffold activity"/>
    <property type="evidence" value="ECO:0007669"/>
    <property type="project" value="TreeGrafter"/>
</dbReference>
<dbReference type="InterPro" id="IPR047178">
    <property type="entry name" value="JIP1_scaffold"/>
</dbReference>
<evidence type="ECO:0000313" key="10">
    <source>
        <dbReference type="Proteomes" id="UP000005408"/>
    </source>
</evidence>
<dbReference type="GO" id="GO:0008432">
    <property type="term" value="F:JUN kinase binding"/>
    <property type="evidence" value="ECO:0007669"/>
    <property type="project" value="TreeGrafter"/>
</dbReference>
<name>A0A8W8J3G0_MAGGI</name>
<dbReference type="PANTHER" id="PTHR47437">
    <property type="entry name" value="JNK-INTERACTING PROTEIN 1-LIKE PROTEIN"/>
    <property type="match status" value="1"/>
</dbReference>
<dbReference type="CDD" id="cd01212">
    <property type="entry name" value="PTB_JIP"/>
    <property type="match status" value="1"/>
</dbReference>